<feature type="signal peptide" evidence="2">
    <location>
        <begin position="1"/>
        <end position="20"/>
    </location>
</feature>
<keyword evidence="2" id="KW-0732">Signal</keyword>
<name>A0A1F7F221_UNCRA</name>
<proteinExistence type="predicted"/>
<organism evidence="3 4">
    <name type="scientific">Candidatus Raymondbacteria bacterium RIFOXYD12_FULL_49_13</name>
    <dbReference type="NCBI Taxonomy" id="1817890"/>
    <lineage>
        <taxon>Bacteria</taxon>
        <taxon>Raymondiibacteriota</taxon>
    </lineage>
</organism>
<evidence type="ECO:0000313" key="4">
    <source>
        <dbReference type="Proteomes" id="UP000179243"/>
    </source>
</evidence>
<dbReference type="EMBL" id="MFYX01000142">
    <property type="protein sequence ID" value="OGK00709.1"/>
    <property type="molecule type" value="Genomic_DNA"/>
</dbReference>
<reference evidence="3 4" key="1">
    <citation type="journal article" date="2016" name="Nat. Commun.">
        <title>Thousands of microbial genomes shed light on interconnected biogeochemical processes in an aquifer system.</title>
        <authorList>
            <person name="Anantharaman K."/>
            <person name="Brown C.T."/>
            <person name="Hug L.A."/>
            <person name="Sharon I."/>
            <person name="Castelle C.J."/>
            <person name="Probst A.J."/>
            <person name="Thomas B.C."/>
            <person name="Singh A."/>
            <person name="Wilkins M.J."/>
            <person name="Karaoz U."/>
            <person name="Brodie E.L."/>
            <person name="Williams K.H."/>
            <person name="Hubbard S.S."/>
            <person name="Banfield J.F."/>
        </authorList>
    </citation>
    <scope>NUCLEOTIDE SEQUENCE [LARGE SCALE GENOMIC DNA]</scope>
</reference>
<protein>
    <recommendedName>
        <fullName evidence="5">DUF5683 domain-containing protein</fullName>
    </recommendedName>
</protein>
<evidence type="ECO:0000256" key="2">
    <source>
        <dbReference type="SAM" id="SignalP"/>
    </source>
</evidence>
<accession>A0A1F7F221</accession>
<dbReference type="Proteomes" id="UP000179243">
    <property type="component" value="Unassembled WGS sequence"/>
</dbReference>
<feature type="region of interest" description="Disordered" evidence="1">
    <location>
        <begin position="46"/>
        <end position="67"/>
    </location>
</feature>
<evidence type="ECO:0008006" key="5">
    <source>
        <dbReference type="Google" id="ProtNLM"/>
    </source>
</evidence>
<feature type="chain" id="PRO_5009528329" description="DUF5683 domain-containing protein" evidence="2">
    <location>
        <begin position="21"/>
        <end position="364"/>
    </location>
</feature>
<gene>
    <name evidence="3" type="ORF">A2519_20155</name>
</gene>
<evidence type="ECO:0000313" key="3">
    <source>
        <dbReference type="EMBL" id="OGK00709.1"/>
    </source>
</evidence>
<dbReference type="AlphaFoldDB" id="A0A1F7F221"/>
<sequence>MIKQIVFTAFICAIISFGSAQQPDTNSAMPAPEPMLAESSVVQEAAPPAADSSLVPKRRQTRSYEQEEKSVTLEKEVDIIQTYKGDVNVLKSPKKAFFLSFIIPGLGEFYAKAPWYRIGAPFLVELGSYATIFYFRSEYVNLTDAYEAFADRNYSHDRFWSWYQFIIDSTNSDLIHWPSNPFTHDSAYIEDYKNKSSDYYEMIGKYDMFVQGWKDVSPDMVKDSFAYIIAQNWGTGIDERYRGYALESMDGVRIEGDDTTLVYMYYHDAEKKRPRYFGYSANQVKYMSMRDDANLMASNAKYALYAMLINRIVSAVDAALAATSFNKNLTGSNLAALQRLHLRPAKVGSSRLFTNGVAVCYRFK</sequence>
<comment type="caution">
    <text evidence="3">The sequence shown here is derived from an EMBL/GenBank/DDBJ whole genome shotgun (WGS) entry which is preliminary data.</text>
</comment>
<evidence type="ECO:0000256" key="1">
    <source>
        <dbReference type="SAM" id="MobiDB-lite"/>
    </source>
</evidence>